<evidence type="ECO:0000313" key="2">
    <source>
        <dbReference type="EMBL" id="HIU13160.1"/>
    </source>
</evidence>
<gene>
    <name evidence="2" type="ORF">IAD15_03730</name>
</gene>
<feature type="transmembrane region" description="Helical" evidence="1">
    <location>
        <begin position="65"/>
        <end position="88"/>
    </location>
</feature>
<reference evidence="2" key="1">
    <citation type="submission" date="2020-10" db="EMBL/GenBank/DDBJ databases">
        <authorList>
            <person name="Gilroy R."/>
        </authorList>
    </citation>
    <scope>NUCLEOTIDE SEQUENCE</scope>
    <source>
        <strain evidence="2">CHK195-11698</strain>
    </source>
</reference>
<proteinExistence type="predicted"/>
<evidence type="ECO:0000256" key="1">
    <source>
        <dbReference type="SAM" id="Phobius"/>
    </source>
</evidence>
<feature type="transmembrane region" description="Helical" evidence="1">
    <location>
        <begin position="6"/>
        <end position="29"/>
    </location>
</feature>
<comment type="caution">
    <text evidence="2">The sequence shown here is derived from an EMBL/GenBank/DDBJ whole genome shotgun (WGS) entry which is preliminary data.</text>
</comment>
<feature type="transmembrane region" description="Helical" evidence="1">
    <location>
        <begin position="109"/>
        <end position="130"/>
    </location>
</feature>
<name>A0A9D1HM08_9FIRM</name>
<protein>
    <submittedName>
        <fullName evidence="2">Uncharacterized protein</fullName>
    </submittedName>
</protein>
<dbReference type="AlphaFoldDB" id="A0A9D1HM08"/>
<organism evidence="2 3">
    <name type="scientific">Candidatus Fimiplasma intestinipullorum</name>
    <dbReference type="NCBI Taxonomy" id="2840825"/>
    <lineage>
        <taxon>Bacteria</taxon>
        <taxon>Bacillati</taxon>
        <taxon>Bacillota</taxon>
        <taxon>Clostridia</taxon>
        <taxon>Eubacteriales</taxon>
        <taxon>Candidatus Fimiplasma</taxon>
    </lineage>
</organism>
<keyword evidence="1" id="KW-0812">Transmembrane</keyword>
<keyword evidence="1" id="KW-1133">Transmembrane helix</keyword>
<dbReference type="EMBL" id="DVMJ01000028">
    <property type="protein sequence ID" value="HIU13160.1"/>
    <property type="molecule type" value="Genomic_DNA"/>
</dbReference>
<dbReference type="Proteomes" id="UP000824175">
    <property type="component" value="Unassembled WGS sequence"/>
</dbReference>
<sequence length="138" mass="15608">MDTNVVVVLSFILTAVILFVFFRLIVFYFRKCQVNRISVLNFNKCALSLASVALMMFGWEFFRRLQMPLSILGGVWFLVGIGLSIYLINDSHIQSGSLFFAILHYVVQAYIALFCLATLGLGLLVIVFIAKGLSYYDD</sequence>
<keyword evidence="1" id="KW-0472">Membrane</keyword>
<feature type="transmembrane region" description="Helical" evidence="1">
    <location>
        <begin position="41"/>
        <end position="59"/>
    </location>
</feature>
<reference evidence="2" key="2">
    <citation type="journal article" date="2021" name="PeerJ">
        <title>Extensive microbial diversity within the chicken gut microbiome revealed by metagenomics and culture.</title>
        <authorList>
            <person name="Gilroy R."/>
            <person name="Ravi A."/>
            <person name="Getino M."/>
            <person name="Pursley I."/>
            <person name="Horton D.L."/>
            <person name="Alikhan N.F."/>
            <person name="Baker D."/>
            <person name="Gharbi K."/>
            <person name="Hall N."/>
            <person name="Watson M."/>
            <person name="Adriaenssens E.M."/>
            <person name="Foster-Nyarko E."/>
            <person name="Jarju S."/>
            <person name="Secka A."/>
            <person name="Antonio M."/>
            <person name="Oren A."/>
            <person name="Chaudhuri R.R."/>
            <person name="La Ragione R."/>
            <person name="Hildebrand F."/>
            <person name="Pallen M.J."/>
        </authorList>
    </citation>
    <scope>NUCLEOTIDE SEQUENCE</scope>
    <source>
        <strain evidence="2">CHK195-11698</strain>
    </source>
</reference>
<accession>A0A9D1HM08</accession>
<evidence type="ECO:0000313" key="3">
    <source>
        <dbReference type="Proteomes" id="UP000824175"/>
    </source>
</evidence>